<dbReference type="GO" id="GO:0008081">
    <property type="term" value="F:phosphoric diester hydrolase activity"/>
    <property type="evidence" value="ECO:0007669"/>
    <property type="project" value="InterPro"/>
</dbReference>
<keyword evidence="8" id="KW-1185">Reference proteome</keyword>
<name>A0A817ZD49_9BILA</name>
<dbReference type="InterPro" id="IPR017946">
    <property type="entry name" value="PLC-like_Pdiesterase_TIM-brl"/>
</dbReference>
<evidence type="ECO:0000313" key="1">
    <source>
        <dbReference type="EMBL" id="CAF3078697.1"/>
    </source>
</evidence>
<dbReference type="Proteomes" id="UP000663851">
    <property type="component" value="Unassembled WGS sequence"/>
</dbReference>
<accession>A0A817ZD49</accession>
<dbReference type="Proteomes" id="UP000663833">
    <property type="component" value="Unassembled WGS sequence"/>
</dbReference>
<dbReference type="AlphaFoldDB" id="A0A817ZD49"/>
<dbReference type="Proteomes" id="UP000663825">
    <property type="component" value="Unassembled WGS sequence"/>
</dbReference>
<gene>
    <name evidence="3" type="ORF">GRG538_LOCUS24124</name>
    <name evidence="5" type="ORF">HFQ381_LOCUS23782</name>
    <name evidence="2" type="ORF">LUA448_LOCUS16738</name>
    <name evidence="6" type="ORF">QYT958_LOCUS14675</name>
    <name evidence="1" type="ORF">TIS948_LOCUS5527</name>
    <name evidence="4" type="ORF">UJA718_LOCUS13615</name>
</gene>
<dbReference type="Proteomes" id="UP000663848">
    <property type="component" value="Unassembled WGS sequence"/>
</dbReference>
<dbReference type="Proteomes" id="UP000663872">
    <property type="component" value="Unassembled WGS sequence"/>
</dbReference>
<dbReference type="GO" id="GO:0006629">
    <property type="term" value="P:lipid metabolic process"/>
    <property type="evidence" value="ECO:0007669"/>
    <property type="project" value="InterPro"/>
</dbReference>
<evidence type="ECO:0000313" key="7">
    <source>
        <dbReference type="Proteomes" id="UP000663833"/>
    </source>
</evidence>
<dbReference type="EMBL" id="CAJOBP010001855">
    <property type="protein sequence ID" value="CAF4316967.1"/>
    <property type="molecule type" value="Genomic_DNA"/>
</dbReference>
<evidence type="ECO:0000313" key="4">
    <source>
        <dbReference type="EMBL" id="CAF4316967.1"/>
    </source>
</evidence>
<dbReference type="Proteomes" id="UP000663873">
    <property type="component" value="Unassembled WGS sequence"/>
</dbReference>
<dbReference type="EMBL" id="CAJNYT010004085">
    <property type="protein sequence ID" value="CAF3630272.1"/>
    <property type="molecule type" value="Genomic_DNA"/>
</dbReference>
<evidence type="ECO:0008006" key="9">
    <source>
        <dbReference type="Google" id="ProtNLM"/>
    </source>
</evidence>
<dbReference type="EMBL" id="CAJNXB010000653">
    <property type="protein sequence ID" value="CAF3078697.1"/>
    <property type="molecule type" value="Genomic_DNA"/>
</dbReference>
<evidence type="ECO:0000313" key="2">
    <source>
        <dbReference type="EMBL" id="CAF3391815.1"/>
    </source>
</evidence>
<dbReference type="EMBL" id="CAJOBO010002414">
    <property type="protein sequence ID" value="CAF4449692.1"/>
    <property type="molecule type" value="Genomic_DNA"/>
</dbReference>
<reference evidence="2" key="1">
    <citation type="submission" date="2021-02" db="EMBL/GenBank/DDBJ databases">
        <authorList>
            <person name="Nowell W R."/>
        </authorList>
    </citation>
    <scope>NUCLEOTIDE SEQUENCE</scope>
</reference>
<evidence type="ECO:0000313" key="5">
    <source>
        <dbReference type="EMBL" id="CAF4449692.1"/>
    </source>
</evidence>
<protein>
    <recommendedName>
        <fullName evidence="9">Glycerophosphodiester phosphodiesterase</fullName>
    </recommendedName>
</protein>
<dbReference type="EMBL" id="CAJNYD010002093">
    <property type="protein sequence ID" value="CAF3391815.1"/>
    <property type="molecule type" value="Genomic_DNA"/>
</dbReference>
<proteinExistence type="predicted"/>
<dbReference type="Gene3D" id="3.20.20.190">
    <property type="entry name" value="Phosphatidylinositol (PI) phosphodiesterase"/>
    <property type="match status" value="1"/>
</dbReference>
<evidence type="ECO:0000313" key="3">
    <source>
        <dbReference type="EMBL" id="CAF3630272.1"/>
    </source>
</evidence>
<evidence type="ECO:0000313" key="6">
    <source>
        <dbReference type="EMBL" id="CAF4648838.1"/>
    </source>
</evidence>
<dbReference type="OrthoDB" id="9973167at2759"/>
<evidence type="ECO:0000313" key="8">
    <source>
        <dbReference type="Proteomes" id="UP000663873"/>
    </source>
</evidence>
<sequence length="108" mass="11604">MGMLYRFTSSRAYGTGSSSCIPKTFYSGIEAAVTGDENGENGLVYIWTSEKQTSMQDYINHGVQGIMTNRAAFLRGLVISMELTIAKPSDSISVSTKIVSSPNACDCS</sequence>
<dbReference type="EMBL" id="CAJOBR010001978">
    <property type="protein sequence ID" value="CAF4648838.1"/>
    <property type="molecule type" value="Genomic_DNA"/>
</dbReference>
<organism evidence="2 7">
    <name type="scientific">Rotaria socialis</name>
    <dbReference type="NCBI Taxonomy" id="392032"/>
    <lineage>
        <taxon>Eukaryota</taxon>
        <taxon>Metazoa</taxon>
        <taxon>Spiralia</taxon>
        <taxon>Gnathifera</taxon>
        <taxon>Rotifera</taxon>
        <taxon>Eurotatoria</taxon>
        <taxon>Bdelloidea</taxon>
        <taxon>Philodinida</taxon>
        <taxon>Philodinidae</taxon>
        <taxon>Rotaria</taxon>
    </lineage>
</organism>
<comment type="caution">
    <text evidence="2">The sequence shown here is derived from an EMBL/GenBank/DDBJ whole genome shotgun (WGS) entry which is preliminary data.</text>
</comment>